<organism evidence="3 4">
    <name type="scientific">Brevundimonas goettingensis</name>
    <dbReference type="NCBI Taxonomy" id="2774190"/>
    <lineage>
        <taxon>Bacteria</taxon>
        <taxon>Pseudomonadati</taxon>
        <taxon>Pseudomonadota</taxon>
        <taxon>Alphaproteobacteria</taxon>
        <taxon>Caulobacterales</taxon>
        <taxon>Caulobacteraceae</taxon>
        <taxon>Brevundimonas</taxon>
    </lineage>
</organism>
<dbReference type="AlphaFoldDB" id="A0A975C0H0"/>
<protein>
    <submittedName>
        <fullName evidence="3">Glycosyltransferase</fullName>
    </submittedName>
</protein>
<proteinExistence type="predicted"/>
<keyword evidence="4" id="KW-1185">Reference proteome</keyword>
<dbReference type="InterPro" id="IPR001296">
    <property type="entry name" value="Glyco_trans_1"/>
</dbReference>
<dbReference type="GO" id="GO:0016757">
    <property type="term" value="F:glycosyltransferase activity"/>
    <property type="evidence" value="ECO:0007669"/>
    <property type="project" value="InterPro"/>
</dbReference>
<dbReference type="Pfam" id="PF00534">
    <property type="entry name" value="Glycos_transf_1"/>
    <property type="match status" value="1"/>
</dbReference>
<dbReference type="KEGG" id="bgoe:IFJ75_18585"/>
<dbReference type="GO" id="GO:0009103">
    <property type="term" value="P:lipopolysaccharide biosynthetic process"/>
    <property type="evidence" value="ECO:0007669"/>
    <property type="project" value="TreeGrafter"/>
</dbReference>
<evidence type="ECO:0000313" key="3">
    <source>
        <dbReference type="EMBL" id="QTC91175.1"/>
    </source>
</evidence>
<dbReference type="RefSeq" id="WP_207870239.1">
    <property type="nucleotide sequence ID" value="NZ_CP062222.1"/>
</dbReference>
<dbReference type="PANTHER" id="PTHR46401">
    <property type="entry name" value="GLYCOSYLTRANSFERASE WBBK-RELATED"/>
    <property type="match status" value="1"/>
</dbReference>
<dbReference type="PANTHER" id="PTHR46401:SF2">
    <property type="entry name" value="GLYCOSYLTRANSFERASE WBBK-RELATED"/>
    <property type="match status" value="1"/>
</dbReference>
<feature type="domain" description="Glycosyl transferase family 1" evidence="2">
    <location>
        <begin position="219"/>
        <end position="366"/>
    </location>
</feature>
<dbReference type="Proteomes" id="UP000663918">
    <property type="component" value="Chromosome"/>
</dbReference>
<evidence type="ECO:0000313" key="4">
    <source>
        <dbReference type="Proteomes" id="UP000663918"/>
    </source>
</evidence>
<sequence length="392" mass="43099">MTMSKTAILIVDRDFLTEHVGVRRVTFHYWRQLQRAGYSVTLGTPEDGRILRGPALSLDQTLAMVGDRRDDAPDWTSASGLPLPDRFAAPRAPRVFRWTRNAVRIEDFEISVLTDPWLCRQGMPDVAFTIGIVHDMVPNLVACGALNLGAVMDIYAFAHDHDLGYRAYIRNATRILCVSQSSARDFVAFYRLEGAEGDKVRSVIPFIPDPGARVKVDIGRAGERKRLLLVNVLDIRKNFSGARASLERAAQTGEGFDIDVVGRERVPLKQVARFFDALAASGHRVRWFRQASDDCLARLYAEADALVFPSFYEGLGLPILEAQNHGVPVISSNVSSCPEINLNPDLCVGPSDHAAMADRISGVLNGSRSTLSGPALKAALIDSLASRDQLPF</sequence>
<gene>
    <name evidence="3" type="ORF">IFJ75_18585</name>
</gene>
<reference evidence="3" key="1">
    <citation type="submission" date="2020-09" db="EMBL/GenBank/DDBJ databases">
        <title>Brevundimonas sp. LVF2 isolated from a puddle in Goettingen, Germany.</title>
        <authorList>
            <person name="Friedrich I."/>
            <person name="Klassen A."/>
            <person name="Hannes N."/>
            <person name="Schneider D."/>
            <person name="Hertel R."/>
            <person name="Daniel R."/>
        </authorList>
    </citation>
    <scope>NUCLEOTIDE SEQUENCE</scope>
    <source>
        <strain evidence="3">LVF2</strain>
    </source>
</reference>
<name>A0A975C0H0_9CAUL</name>
<evidence type="ECO:0000256" key="1">
    <source>
        <dbReference type="ARBA" id="ARBA00022679"/>
    </source>
</evidence>
<evidence type="ECO:0000259" key="2">
    <source>
        <dbReference type="Pfam" id="PF00534"/>
    </source>
</evidence>
<keyword evidence="1" id="KW-0808">Transferase</keyword>
<dbReference type="EMBL" id="CP062222">
    <property type="protein sequence ID" value="QTC91175.1"/>
    <property type="molecule type" value="Genomic_DNA"/>
</dbReference>
<dbReference type="Gene3D" id="3.40.50.2000">
    <property type="entry name" value="Glycogen Phosphorylase B"/>
    <property type="match status" value="2"/>
</dbReference>
<dbReference type="SUPFAM" id="SSF53756">
    <property type="entry name" value="UDP-Glycosyltransferase/glycogen phosphorylase"/>
    <property type="match status" value="1"/>
</dbReference>
<accession>A0A975C0H0</accession>